<dbReference type="GO" id="GO:0005764">
    <property type="term" value="C:lysosome"/>
    <property type="evidence" value="ECO:0007669"/>
    <property type="project" value="TreeGrafter"/>
</dbReference>
<organism evidence="11 12">
    <name type="scientific">Echeneis naucrates</name>
    <name type="common">Live sharksucker</name>
    <dbReference type="NCBI Taxonomy" id="173247"/>
    <lineage>
        <taxon>Eukaryota</taxon>
        <taxon>Metazoa</taxon>
        <taxon>Chordata</taxon>
        <taxon>Craniata</taxon>
        <taxon>Vertebrata</taxon>
        <taxon>Euteleostomi</taxon>
        <taxon>Actinopterygii</taxon>
        <taxon>Neopterygii</taxon>
        <taxon>Teleostei</taxon>
        <taxon>Neoteleostei</taxon>
        <taxon>Acanthomorphata</taxon>
        <taxon>Carangaria</taxon>
        <taxon>Carangiformes</taxon>
        <taxon>Echeneidae</taxon>
        <taxon>Echeneis</taxon>
    </lineage>
</organism>
<dbReference type="AlphaFoldDB" id="A0A665VSS8"/>
<evidence type="ECO:0000256" key="10">
    <source>
        <dbReference type="ARBA" id="ARBA00067801"/>
    </source>
</evidence>
<dbReference type="SMART" id="SM00175">
    <property type="entry name" value="RAB"/>
    <property type="match status" value="1"/>
</dbReference>
<evidence type="ECO:0000313" key="11">
    <source>
        <dbReference type="Ensembl" id="ENSENLP00000034628.1"/>
    </source>
</evidence>
<comment type="similarity">
    <text evidence="2">Belongs to the small GTPase superfamily. Rab family.</text>
</comment>
<dbReference type="PANTHER" id="PTHR47981">
    <property type="entry name" value="RAB FAMILY"/>
    <property type="match status" value="1"/>
</dbReference>
<evidence type="ECO:0000256" key="1">
    <source>
        <dbReference type="ARBA" id="ARBA00004616"/>
    </source>
</evidence>
<dbReference type="Ensembl" id="ENSENLT00000035573.1">
    <property type="protein sequence ID" value="ENSENLP00000034628.1"/>
    <property type="gene ID" value="ENSENLG00000015173.1"/>
</dbReference>
<reference evidence="11" key="3">
    <citation type="submission" date="2025-09" db="UniProtKB">
        <authorList>
            <consortium name="Ensembl"/>
        </authorList>
    </citation>
    <scope>IDENTIFICATION</scope>
</reference>
<evidence type="ECO:0000256" key="4">
    <source>
        <dbReference type="ARBA" id="ARBA00022741"/>
    </source>
</evidence>
<name>A0A665VSS8_ECHNA</name>
<dbReference type="GO" id="GO:0008333">
    <property type="term" value="P:endosome to lysosome transport"/>
    <property type="evidence" value="ECO:0007669"/>
    <property type="project" value="TreeGrafter"/>
</dbReference>
<dbReference type="FunFam" id="3.40.50.300:FF:000751">
    <property type="entry name" value="Rab family GTPase, putative"/>
    <property type="match status" value="1"/>
</dbReference>
<comment type="function">
    <text evidence="9">Controls vesicular trafficking from endosomes to the trans-Golgi network (TGN). Acts as a negative regulator of TLR9 signaling and can suppress TLR9-triggered TNFA, IL6, and IFNB production in macrophages by promoting TLR9 lysosomal degradation. Also negatively regulates TLR4 signaling in macrophages by promoting lysosomal degradation of TLR4. Promotes megakaryocytic differentiation by increasing NF-kappa-B-dependent IL6 production and subsequently enhancing the association of STAT3 with GATA1. Not involved in the regulation of the EGF- and EGFR degradation pathway.</text>
</comment>
<keyword evidence="4" id="KW-0547">Nucleotide-binding</keyword>
<dbReference type="GO" id="GO:0005525">
    <property type="term" value="F:GTP binding"/>
    <property type="evidence" value="ECO:0007669"/>
    <property type="project" value="UniProtKB-KW"/>
</dbReference>
<keyword evidence="7" id="KW-0449">Lipoprotein</keyword>
<evidence type="ECO:0000256" key="7">
    <source>
        <dbReference type="ARBA" id="ARBA00023288"/>
    </source>
</evidence>
<evidence type="ECO:0000313" key="12">
    <source>
        <dbReference type="Proteomes" id="UP000472264"/>
    </source>
</evidence>
<comment type="subcellular location">
    <subcellularLocation>
        <location evidence="1">Cytoplasmic vesicle</location>
        <location evidence="1">Phagosome membrane</location>
        <topology evidence="1">Lipid-anchor</topology>
        <orientation evidence="1">Cytoplasmic side</orientation>
    </subcellularLocation>
</comment>
<keyword evidence="12" id="KW-1185">Reference proteome</keyword>
<dbReference type="Gene3D" id="3.40.50.300">
    <property type="entry name" value="P-loop containing nucleotide triphosphate hydrolases"/>
    <property type="match status" value="1"/>
</dbReference>
<dbReference type="GO" id="GO:0090385">
    <property type="term" value="P:phagosome-lysosome fusion"/>
    <property type="evidence" value="ECO:0007669"/>
    <property type="project" value="TreeGrafter"/>
</dbReference>
<dbReference type="InterPro" id="IPR005225">
    <property type="entry name" value="Small_GTP-bd"/>
</dbReference>
<protein>
    <recommendedName>
        <fullName evidence="10">Ras-related protein Rab-7b</fullName>
    </recommendedName>
</protein>
<keyword evidence="8" id="KW-0636">Prenylation</keyword>
<dbReference type="GO" id="GO:0005770">
    <property type="term" value="C:late endosome"/>
    <property type="evidence" value="ECO:0007669"/>
    <property type="project" value="UniProtKB-ARBA"/>
</dbReference>
<dbReference type="GO" id="GO:0015031">
    <property type="term" value="P:protein transport"/>
    <property type="evidence" value="ECO:0007669"/>
    <property type="project" value="UniProtKB-KW"/>
</dbReference>
<dbReference type="Proteomes" id="UP000472264">
    <property type="component" value="Chromosome 5"/>
</dbReference>
<dbReference type="PRINTS" id="PR00449">
    <property type="entry name" value="RASTRNSFRMNG"/>
</dbReference>
<dbReference type="Pfam" id="PF00071">
    <property type="entry name" value="Ras"/>
    <property type="match status" value="1"/>
</dbReference>
<keyword evidence="5" id="KW-0653">Protein transport</keyword>
<evidence type="ECO:0000256" key="3">
    <source>
        <dbReference type="ARBA" id="ARBA00022448"/>
    </source>
</evidence>
<dbReference type="PROSITE" id="PS51421">
    <property type="entry name" value="RAS"/>
    <property type="match status" value="1"/>
</dbReference>
<keyword evidence="3" id="KW-0813">Transport</keyword>
<keyword evidence="6" id="KW-0342">GTP-binding</keyword>
<accession>A0A665VSS8</accession>
<dbReference type="SMART" id="SM00173">
    <property type="entry name" value="RAS"/>
    <property type="match status" value="1"/>
</dbReference>
<dbReference type="NCBIfam" id="TIGR00231">
    <property type="entry name" value="small_GTP"/>
    <property type="match status" value="1"/>
</dbReference>
<dbReference type="PROSITE" id="PS51419">
    <property type="entry name" value="RAB"/>
    <property type="match status" value="1"/>
</dbReference>
<evidence type="ECO:0000256" key="8">
    <source>
        <dbReference type="ARBA" id="ARBA00023289"/>
    </source>
</evidence>
<dbReference type="SMART" id="SM00174">
    <property type="entry name" value="RHO"/>
    <property type="match status" value="1"/>
</dbReference>
<evidence type="ECO:0000256" key="6">
    <source>
        <dbReference type="ARBA" id="ARBA00023134"/>
    </source>
</evidence>
<dbReference type="SMART" id="SM00176">
    <property type="entry name" value="RAN"/>
    <property type="match status" value="1"/>
</dbReference>
<dbReference type="SUPFAM" id="SSF52540">
    <property type="entry name" value="P-loop containing nucleoside triphosphate hydrolases"/>
    <property type="match status" value="1"/>
</dbReference>
<reference evidence="11" key="2">
    <citation type="submission" date="2025-08" db="UniProtKB">
        <authorList>
            <consortium name="Ensembl"/>
        </authorList>
    </citation>
    <scope>IDENTIFICATION</scope>
</reference>
<proteinExistence type="inferred from homology"/>
<dbReference type="GO" id="GO:0002682">
    <property type="term" value="P:regulation of immune system process"/>
    <property type="evidence" value="ECO:0007669"/>
    <property type="project" value="UniProtKB-ARBA"/>
</dbReference>
<evidence type="ECO:0000256" key="9">
    <source>
        <dbReference type="ARBA" id="ARBA00058158"/>
    </source>
</evidence>
<dbReference type="PANTHER" id="PTHR47981:SF6">
    <property type="entry name" value="SI:DKEY-13A21.4"/>
    <property type="match status" value="1"/>
</dbReference>
<dbReference type="GO" id="GO:0030670">
    <property type="term" value="C:phagocytic vesicle membrane"/>
    <property type="evidence" value="ECO:0007669"/>
    <property type="project" value="UniProtKB-SubCell"/>
</dbReference>
<dbReference type="GO" id="GO:0003924">
    <property type="term" value="F:GTPase activity"/>
    <property type="evidence" value="ECO:0007669"/>
    <property type="project" value="InterPro"/>
</dbReference>
<reference evidence="11" key="1">
    <citation type="submission" date="2021-04" db="EMBL/GenBank/DDBJ databases">
        <authorList>
            <consortium name="Wellcome Sanger Institute Data Sharing"/>
        </authorList>
    </citation>
    <scope>NUCLEOTIDE SEQUENCE [LARGE SCALE GENOMIC DNA]</scope>
</reference>
<dbReference type="InParanoid" id="A0A665VSS8"/>
<gene>
    <name evidence="11" type="primary">si:dkey-13a21.4</name>
</gene>
<sequence>MFMYVYVYTHTETGAYIYDIRSFNHSEKKKKKLVRRCWRADLRGAPEGSMGLCVPVERTVKMNEGKCPVTLKVILIGNSGVGKSSFMNRYVNHRFTSMYRSTVGTDFLSRSVSTDGGPVTLQIWDTAGTERFQSLGTPLYRGAHCCMLVFDVTSKDSFSALEGWRKEFLVQADLDDPSDFPFIVLGNKTDLSNREVSGSRARQWSEDIGAEYFEGSAKEDLDVEKPFLRVAQRGLQQVMTFISCFQYQRRKRKTVCLTCLFFDDKRYITPYSTKNTHWKIQDISR</sequence>
<evidence type="ECO:0000256" key="2">
    <source>
        <dbReference type="ARBA" id="ARBA00006270"/>
    </source>
</evidence>
<dbReference type="InterPro" id="IPR001806">
    <property type="entry name" value="Small_GTPase"/>
</dbReference>
<evidence type="ECO:0000256" key="5">
    <source>
        <dbReference type="ARBA" id="ARBA00022927"/>
    </source>
</evidence>
<dbReference type="InterPro" id="IPR027417">
    <property type="entry name" value="P-loop_NTPase"/>
</dbReference>